<feature type="region of interest" description="Disordered" evidence="1">
    <location>
        <begin position="1"/>
        <end position="33"/>
    </location>
</feature>
<proteinExistence type="predicted"/>
<dbReference type="PANTHER" id="PTHR35896:SF3">
    <property type="entry name" value="MAJOR FACILITATOR SUPERFAMILY TRANSPORTER"/>
    <property type="match status" value="1"/>
</dbReference>
<comment type="caution">
    <text evidence="3">The sequence shown here is derived from an EMBL/GenBank/DDBJ whole genome shotgun (WGS) entry which is preliminary data.</text>
</comment>
<accession>A0A9P9J1V7</accession>
<name>A0A9P9J1V7_9PLEO</name>
<evidence type="ECO:0000313" key="3">
    <source>
        <dbReference type="EMBL" id="KAH7139070.1"/>
    </source>
</evidence>
<keyword evidence="2" id="KW-1133">Transmembrane helix</keyword>
<keyword evidence="4" id="KW-1185">Reference proteome</keyword>
<feature type="compositionally biased region" description="Polar residues" evidence="1">
    <location>
        <begin position="1"/>
        <end position="11"/>
    </location>
</feature>
<feature type="transmembrane region" description="Helical" evidence="2">
    <location>
        <begin position="44"/>
        <end position="67"/>
    </location>
</feature>
<evidence type="ECO:0008006" key="5">
    <source>
        <dbReference type="Google" id="ProtNLM"/>
    </source>
</evidence>
<evidence type="ECO:0000256" key="1">
    <source>
        <dbReference type="SAM" id="MobiDB-lite"/>
    </source>
</evidence>
<reference evidence="3" key="1">
    <citation type="journal article" date="2021" name="Nat. Commun.">
        <title>Genetic determinants of endophytism in the Arabidopsis root mycobiome.</title>
        <authorList>
            <person name="Mesny F."/>
            <person name="Miyauchi S."/>
            <person name="Thiergart T."/>
            <person name="Pickel B."/>
            <person name="Atanasova L."/>
            <person name="Karlsson M."/>
            <person name="Huettel B."/>
            <person name="Barry K.W."/>
            <person name="Haridas S."/>
            <person name="Chen C."/>
            <person name="Bauer D."/>
            <person name="Andreopoulos W."/>
            <person name="Pangilinan J."/>
            <person name="LaButti K."/>
            <person name="Riley R."/>
            <person name="Lipzen A."/>
            <person name="Clum A."/>
            <person name="Drula E."/>
            <person name="Henrissat B."/>
            <person name="Kohler A."/>
            <person name="Grigoriev I.V."/>
            <person name="Martin F.M."/>
            <person name="Hacquard S."/>
        </authorList>
    </citation>
    <scope>NUCLEOTIDE SEQUENCE</scope>
    <source>
        <strain evidence="3">MPI-CAGE-CH-0243</strain>
    </source>
</reference>
<protein>
    <recommendedName>
        <fullName evidence="5">Major facilitator superfamily transporter protein</fullName>
    </recommendedName>
</protein>
<dbReference type="EMBL" id="JAGMWT010000001">
    <property type="protein sequence ID" value="KAH7139070.1"/>
    <property type="molecule type" value="Genomic_DNA"/>
</dbReference>
<sequence>MGKTTDPQQYSRLAKSEPYRDSEELTEVETESHELPGTIRRHRIVFAIITIVIITLSIVQILLTISLRIHPPLTPTIPITKAHGSPCGKSSAEALANNCHWDYGLTSWIPEECYNPVLDAEFLSLKIPFEIYYDKGNDSGPDLNRPYRDMKELSENPGLNWMKKPYHAPHCMHTWKYMHFAWLNGTGIPRSIVQFSHTAHCTRAMMHHQGDDTEWIGIAGTIESRYSRCVGPEELRNGEMIK</sequence>
<dbReference type="Proteomes" id="UP000700596">
    <property type="component" value="Unassembled WGS sequence"/>
</dbReference>
<organism evidence="3 4">
    <name type="scientific">Dendryphion nanum</name>
    <dbReference type="NCBI Taxonomy" id="256645"/>
    <lineage>
        <taxon>Eukaryota</taxon>
        <taxon>Fungi</taxon>
        <taxon>Dikarya</taxon>
        <taxon>Ascomycota</taxon>
        <taxon>Pezizomycotina</taxon>
        <taxon>Dothideomycetes</taxon>
        <taxon>Pleosporomycetidae</taxon>
        <taxon>Pleosporales</taxon>
        <taxon>Torulaceae</taxon>
        <taxon>Dendryphion</taxon>
    </lineage>
</organism>
<evidence type="ECO:0000313" key="4">
    <source>
        <dbReference type="Proteomes" id="UP000700596"/>
    </source>
</evidence>
<dbReference type="OrthoDB" id="3501153at2759"/>
<keyword evidence="2" id="KW-0812">Transmembrane</keyword>
<evidence type="ECO:0000256" key="2">
    <source>
        <dbReference type="SAM" id="Phobius"/>
    </source>
</evidence>
<gene>
    <name evidence="3" type="ORF">B0J11DRAFT_34535</name>
</gene>
<dbReference type="AlphaFoldDB" id="A0A9P9J1V7"/>
<keyword evidence="2" id="KW-0472">Membrane</keyword>
<dbReference type="InterPro" id="IPR053008">
    <property type="entry name" value="Phomopsin_biosynth_assoc"/>
</dbReference>
<dbReference type="PANTHER" id="PTHR35896">
    <property type="entry name" value="IG-LIKE DOMAIN-CONTAINING PROTEIN"/>
    <property type="match status" value="1"/>
</dbReference>
<feature type="compositionally biased region" description="Basic and acidic residues" evidence="1">
    <location>
        <begin position="14"/>
        <end position="23"/>
    </location>
</feature>